<name>A0ABS5ZIS7_9GAMM</name>
<evidence type="ECO:0000256" key="4">
    <source>
        <dbReference type="SAM" id="SignalP"/>
    </source>
</evidence>
<dbReference type="PANTHER" id="PTHR34596:SF2">
    <property type="entry name" value="CHITOPORIN"/>
    <property type="match status" value="1"/>
</dbReference>
<keyword evidence="2" id="KW-0813">Transport</keyword>
<organism evidence="5 6">
    <name type="scientific">Zooshikella harenae</name>
    <dbReference type="NCBI Taxonomy" id="2827238"/>
    <lineage>
        <taxon>Bacteria</taxon>
        <taxon>Pseudomonadati</taxon>
        <taxon>Pseudomonadota</taxon>
        <taxon>Gammaproteobacteria</taxon>
        <taxon>Oceanospirillales</taxon>
        <taxon>Zooshikellaceae</taxon>
        <taxon>Zooshikella</taxon>
    </lineage>
</organism>
<keyword evidence="3 4" id="KW-0732">Signal</keyword>
<evidence type="ECO:0000256" key="1">
    <source>
        <dbReference type="ARBA" id="ARBA00009075"/>
    </source>
</evidence>
<dbReference type="InterPro" id="IPR023614">
    <property type="entry name" value="Porin_dom_sf"/>
</dbReference>
<evidence type="ECO:0000313" key="6">
    <source>
        <dbReference type="Proteomes" id="UP000690515"/>
    </source>
</evidence>
<dbReference type="Gene3D" id="2.40.160.10">
    <property type="entry name" value="Porin"/>
    <property type="match status" value="1"/>
</dbReference>
<dbReference type="RefSeq" id="WP_215821430.1">
    <property type="nucleotide sequence ID" value="NZ_JAGSOY010000063.1"/>
</dbReference>
<keyword evidence="6" id="KW-1185">Reference proteome</keyword>
<evidence type="ECO:0000256" key="3">
    <source>
        <dbReference type="ARBA" id="ARBA00022729"/>
    </source>
</evidence>
<feature type="signal peptide" evidence="4">
    <location>
        <begin position="1"/>
        <end position="23"/>
    </location>
</feature>
<dbReference type="Proteomes" id="UP000690515">
    <property type="component" value="Unassembled WGS sequence"/>
</dbReference>
<proteinExistence type="inferred from homology"/>
<accession>A0ABS5ZIS7</accession>
<comment type="caution">
    <text evidence="5">The sequence shown here is derived from an EMBL/GenBank/DDBJ whole genome shotgun (WGS) entry which is preliminary data.</text>
</comment>
<dbReference type="InterPro" id="IPR005318">
    <property type="entry name" value="OM_porin_bac"/>
</dbReference>
<gene>
    <name evidence="5" type="ORF">KCG35_18930</name>
</gene>
<protein>
    <submittedName>
        <fullName evidence="5">OprD family porin</fullName>
    </submittedName>
</protein>
<feature type="chain" id="PRO_5046425887" evidence="4">
    <location>
        <begin position="24"/>
        <end position="427"/>
    </location>
</feature>
<evidence type="ECO:0000313" key="5">
    <source>
        <dbReference type="EMBL" id="MBU2713145.1"/>
    </source>
</evidence>
<sequence>MNKCLFCTTLCATQLFTITGVTADTFIDDSKLNLQLRNYYFNRDFRHNDEGQSYREEWAQSFFVNYESGYWADVFGVDASVFTTTKLDSGKGTSGTGLLVTDDDGNANSYASLGVALLKAKYANTEIKWGRQLTTSPLFYYGDSRAQPQSFKGISIQSTDVNNLTISGGRFTEVKNKASSNFESFKTTEYGFNGDSDSFSFVGFDYSLSDSASISFHTSKYNDIWKQFYYNYNQQFSLADDVALSMDLVHYRTINDGNPTDPDYTDRDNKASSASVKLSKGGAGITVAYQIITGDSMYDYIADSDSIFLANSAQLYDFNHEDERSWQVRFDYDFGRVGLPGLSFMTRYIKGDNIDLDSSISQAALGISGESKRGEESERDIEARYTLQSGTLKGLQFRLRMASLRTNYDDQDRDEIRLIVNHSFDLL</sequence>
<reference evidence="5 6" key="1">
    <citation type="submission" date="2021-04" db="EMBL/GenBank/DDBJ databases">
        <authorList>
            <person name="Pira H."/>
            <person name="Risdian C."/>
            <person name="Wink J."/>
        </authorList>
    </citation>
    <scope>NUCLEOTIDE SEQUENCE [LARGE SCALE GENOMIC DNA]</scope>
    <source>
        <strain evidence="5 6">WH53</strain>
    </source>
</reference>
<dbReference type="EMBL" id="JAGSOY010000063">
    <property type="protein sequence ID" value="MBU2713145.1"/>
    <property type="molecule type" value="Genomic_DNA"/>
</dbReference>
<comment type="similarity">
    <text evidence="1">Belongs to the outer membrane porin (Opr) (TC 1.B.25) family.</text>
</comment>
<dbReference type="Pfam" id="PF03573">
    <property type="entry name" value="OprD"/>
    <property type="match status" value="1"/>
</dbReference>
<evidence type="ECO:0000256" key="2">
    <source>
        <dbReference type="ARBA" id="ARBA00022448"/>
    </source>
</evidence>
<dbReference type="PANTHER" id="PTHR34596">
    <property type="entry name" value="CHITOPORIN"/>
    <property type="match status" value="1"/>
</dbReference>